<comment type="caution">
    <text evidence="1">The sequence shown here is derived from an EMBL/GenBank/DDBJ whole genome shotgun (WGS) entry which is preliminary data.</text>
</comment>
<organism evidence="1 2">
    <name type="scientific">Cetraspora pellucida</name>
    <dbReference type="NCBI Taxonomy" id="1433469"/>
    <lineage>
        <taxon>Eukaryota</taxon>
        <taxon>Fungi</taxon>
        <taxon>Fungi incertae sedis</taxon>
        <taxon>Mucoromycota</taxon>
        <taxon>Glomeromycotina</taxon>
        <taxon>Glomeromycetes</taxon>
        <taxon>Diversisporales</taxon>
        <taxon>Gigasporaceae</taxon>
        <taxon>Cetraspora</taxon>
    </lineage>
</organism>
<dbReference type="EMBL" id="CAJVQA010045195">
    <property type="protein sequence ID" value="CAG8817189.1"/>
    <property type="molecule type" value="Genomic_DNA"/>
</dbReference>
<accession>A0A9N9P956</accession>
<dbReference type="OrthoDB" id="17199at2759"/>
<name>A0A9N9P956_9GLOM</name>
<dbReference type="AlphaFoldDB" id="A0A9N9P956"/>
<sequence length="45" mass="5228">MSKIADCYTDKIKNAFIVINSYLQRGEFIIFDLIKPEDNFLAICL</sequence>
<evidence type="ECO:0000313" key="2">
    <source>
        <dbReference type="Proteomes" id="UP000789759"/>
    </source>
</evidence>
<feature type="non-terminal residue" evidence="1">
    <location>
        <position position="45"/>
    </location>
</feature>
<proteinExistence type="predicted"/>
<protein>
    <submittedName>
        <fullName evidence="1">21722_t:CDS:1</fullName>
    </submittedName>
</protein>
<gene>
    <name evidence="1" type="ORF">CPELLU_LOCUS19317</name>
</gene>
<reference evidence="1" key="1">
    <citation type="submission" date="2021-06" db="EMBL/GenBank/DDBJ databases">
        <authorList>
            <person name="Kallberg Y."/>
            <person name="Tangrot J."/>
            <person name="Rosling A."/>
        </authorList>
    </citation>
    <scope>NUCLEOTIDE SEQUENCE</scope>
    <source>
        <strain evidence="1">FL966</strain>
    </source>
</reference>
<evidence type="ECO:0000313" key="1">
    <source>
        <dbReference type="EMBL" id="CAG8817189.1"/>
    </source>
</evidence>
<dbReference type="Proteomes" id="UP000789759">
    <property type="component" value="Unassembled WGS sequence"/>
</dbReference>
<keyword evidence="2" id="KW-1185">Reference proteome</keyword>